<keyword evidence="3" id="KW-1185">Reference proteome</keyword>
<dbReference type="InterPro" id="IPR001199">
    <property type="entry name" value="Cyt_B5-like_heme/steroid-bd"/>
</dbReference>
<dbReference type="Gene3D" id="3.10.120.10">
    <property type="entry name" value="Cytochrome b5-like heme/steroid binding domain"/>
    <property type="match status" value="1"/>
</dbReference>
<organism evidence="2 3">
    <name type="scientific">Pelagomonas calceolata</name>
    <dbReference type="NCBI Taxonomy" id="35677"/>
    <lineage>
        <taxon>Eukaryota</taxon>
        <taxon>Sar</taxon>
        <taxon>Stramenopiles</taxon>
        <taxon>Ochrophyta</taxon>
        <taxon>Pelagophyceae</taxon>
        <taxon>Pelagomonadales</taxon>
        <taxon>Pelagomonadaceae</taxon>
        <taxon>Pelagomonas</taxon>
    </lineage>
</organism>
<proteinExistence type="predicted"/>
<protein>
    <recommendedName>
        <fullName evidence="1">Cytochrome b5 heme-binding domain-containing protein</fullName>
    </recommendedName>
</protein>
<name>A0A8J2SVL9_9STRA</name>
<comment type="caution">
    <text evidence="2">The sequence shown here is derived from an EMBL/GenBank/DDBJ whole genome shotgun (WGS) entry which is preliminary data.</text>
</comment>
<dbReference type="Proteomes" id="UP000789595">
    <property type="component" value="Unassembled WGS sequence"/>
</dbReference>
<dbReference type="Pfam" id="PF00173">
    <property type="entry name" value="Cyt-b5"/>
    <property type="match status" value="1"/>
</dbReference>
<reference evidence="2" key="1">
    <citation type="submission" date="2021-11" db="EMBL/GenBank/DDBJ databases">
        <authorList>
            <consortium name="Genoscope - CEA"/>
            <person name="William W."/>
        </authorList>
    </citation>
    <scope>NUCLEOTIDE SEQUENCE</scope>
</reference>
<gene>
    <name evidence="2" type="ORF">PECAL_5P19680</name>
</gene>
<evidence type="ECO:0000313" key="3">
    <source>
        <dbReference type="Proteomes" id="UP000789595"/>
    </source>
</evidence>
<feature type="domain" description="Cytochrome b5 heme-binding" evidence="1">
    <location>
        <begin position="120"/>
        <end position="200"/>
    </location>
</feature>
<dbReference type="SUPFAM" id="SSF81383">
    <property type="entry name" value="F-box domain"/>
    <property type="match status" value="1"/>
</dbReference>
<sequence length="286" mass="31244">MRPQKSMPTLSLPPDVVGAIFQFLKPAHVLDAAPTAKAWAEAGESKLVWDGLVAQTVDTAVRDVLAVGGASTHNAKADAAVRNALDRCDQKSNKWAAKNPALASAKAKAWYKIGVALPPVTAAVVAEVLPYRCVISLDRRVYDCTKFVFEGSPYHHPGGSSNIRREHGRDVGRFFDIFAHAKSCVEIKFQANYFCVGSKNLTHWLISTQTMTAHRLMRKDMLAWDGPLHAGAPSLPACVLTRARRRRRHVSEASSSRFSLGHLIFGASLAMLCRVASRWTSAIDLS</sequence>
<accession>A0A8J2SVL9</accession>
<dbReference type="SUPFAM" id="SSF55856">
    <property type="entry name" value="Cytochrome b5-like heme/steroid binding domain"/>
    <property type="match status" value="1"/>
</dbReference>
<evidence type="ECO:0000259" key="1">
    <source>
        <dbReference type="SMART" id="SM01117"/>
    </source>
</evidence>
<evidence type="ECO:0000313" key="2">
    <source>
        <dbReference type="EMBL" id="CAH0377417.1"/>
    </source>
</evidence>
<dbReference type="InterPro" id="IPR036400">
    <property type="entry name" value="Cyt_B5-like_heme/steroid_sf"/>
</dbReference>
<dbReference type="EMBL" id="CAKKNE010000005">
    <property type="protein sequence ID" value="CAH0377417.1"/>
    <property type="molecule type" value="Genomic_DNA"/>
</dbReference>
<dbReference type="SMART" id="SM01117">
    <property type="entry name" value="Cyt-b5"/>
    <property type="match status" value="1"/>
</dbReference>
<dbReference type="AlphaFoldDB" id="A0A8J2SVL9"/>
<dbReference type="InterPro" id="IPR036047">
    <property type="entry name" value="F-box-like_dom_sf"/>
</dbReference>